<keyword evidence="6" id="KW-1185">Reference proteome</keyword>
<dbReference type="GO" id="GO:0003677">
    <property type="term" value="F:DNA binding"/>
    <property type="evidence" value="ECO:0007669"/>
    <property type="project" value="UniProtKB-KW"/>
</dbReference>
<dbReference type="SUPFAM" id="SSF46785">
    <property type="entry name" value="Winged helix' DNA-binding domain"/>
    <property type="match status" value="1"/>
</dbReference>
<sequence>MTRAGSDEQRATAVERYRERLASMFMSLGIQRMPSRVFAALFVDESGRMTAGEIAAALQVSAAAVSGAIRYLTGVGMVLRERDPGSRRDHYVVTNTLWQQAIAAREPTMKRMEDAMREGVQLVGPDSRAGRRATETADFFEFLRSEMAGLMKRWEEHRAALHST</sequence>
<evidence type="ECO:0000256" key="1">
    <source>
        <dbReference type="ARBA" id="ARBA00023015"/>
    </source>
</evidence>
<reference evidence="5 6" key="1">
    <citation type="submission" date="2020-08" db="EMBL/GenBank/DDBJ databases">
        <title>Whole genome shotgun sequence of Actinocatenispora thailandica NBRC 105041.</title>
        <authorList>
            <person name="Komaki H."/>
            <person name="Tamura T."/>
        </authorList>
    </citation>
    <scope>NUCLEOTIDE SEQUENCE [LARGE SCALE GENOMIC DNA]</scope>
    <source>
        <strain evidence="5 6">NBRC 105041</strain>
    </source>
</reference>
<proteinExistence type="predicted"/>
<dbReference type="Proteomes" id="UP000611640">
    <property type="component" value="Chromosome"/>
</dbReference>
<dbReference type="KEGG" id="atl:Athai_62850"/>
<dbReference type="PANTHER" id="PTHR38465:SF2">
    <property type="entry name" value="HTH-TYPE TRANSCRIPTIONAL REGULATOR MMPR5"/>
    <property type="match status" value="1"/>
</dbReference>
<keyword evidence="1" id="KW-0805">Transcription regulation</keyword>
<keyword evidence="3" id="KW-0804">Transcription</keyword>
<dbReference type="GO" id="GO:0003700">
    <property type="term" value="F:DNA-binding transcription factor activity"/>
    <property type="evidence" value="ECO:0007669"/>
    <property type="project" value="InterPro"/>
</dbReference>
<feature type="domain" description="HTH marR-type" evidence="4">
    <location>
        <begin position="39"/>
        <end position="88"/>
    </location>
</feature>
<dbReference type="InterPro" id="IPR000835">
    <property type="entry name" value="HTH_MarR-typ"/>
</dbReference>
<dbReference type="InterPro" id="IPR036390">
    <property type="entry name" value="WH_DNA-bd_sf"/>
</dbReference>
<evidence type="ECO:0000313" key="5">
    <source>
        <dbReference type="EMBL" id="BCJ38782.1"/>
    </source>
</evidence>
<dbReference type="EMBL" id="AP023355">
    <property type="protein sequence ID" value="BCJ38782.1"/>
    <property type="molecule type" value="Genomic_DNA"/>
</dbReference>
<protein>
    <submittedName>
        <fullName evidence="5">MarR family transcriptional regulator</fullName>
    </submittedName>
</protein>
<name>A0A7R7HZW8_9ACTN</name>
<dbReference type="RefSeq" id="WP_203964766.1">
    <property type="nucleotide sequence ID" value="NZ_AP023355.1"/>
</dbReference>
<dbReference type="PANTHER" id="PTHR38465">
    <property type="entry name" value="HTH-TYPE TRANSCRIPTIONAL REGULATOR MJ1563-RELATED"/>
    <property type="match status" value="1"/>
</dbReference>
<accession>A0A7R7HZW8</accession>
<evidence type="ECO:0000256" key="2">
    <source>
        <dbReference type="ARBA" id="ARBA00023125"/>
    </source>
</evidence>
<keyword evidence="2" id="KW-0238">DNA-binding</keyword>
<dbReference type="Pfam" id="PF12802">
    <property type="entry name" value="MarR_2"/>
    <property type="match status" value="1"/>
</dbReference>
<evidence type="ECO:0000313" key="6">
    <source>
        <dbReference type="Proteomes" id="UP000611640"/>
    </source>
</evidence>
<dbReference type="InterPro" id="IPR052362">
    <property type="entry name" value="HTH-GbsR_regulator"/>
</dbReference>
<dbReference type="AlphaFoldDB" id="A0A7R7HZW8"/>
<dbReference type="Gene3D" id="1.10.10.10">
    <property type="entry name" value="Winged helix-like DNA-binding domain superfamily/Winged helix DNA-binding domain"/>
    <property type="match status" value="1"/>
</dbReference>
<evidence type="ECO:0000256" key="3">
    <source>
        <dbReference type="ARBA" id="ARBA00023163"/>
    </source>
</evidence>
<dbReference type="InterPro" id="IPR036388">
    <property type="entry name" value="WH-like_DNA-bd_sf"/>
</dbReference>
<evidence type="ECO:0000259" key="4">
    <source>
        <dbReference type="Pfam" id="PF12802"/>
    </source>
</evidence>
<gene>
    <name evidence="5" type="ORF">Athai_62850</name>
</gene>
<organism evidence="5 6">
    <name type="scientific">Actinocatenispora thailandica</name>
    <dbReference type="NCBI Taxonomy" id="227318"/>
    <lineage>
        <taxon>Bacteria</taxon>
        <taxon>Bacillati</taxon>
        <taxon>Actinomycetota</taxon>
        <taxon>Actinomycetes</taxon>
        <taxon>Micromonosporales</taxon>
        <taxon>Micromonosporaceae</taxon>
        <taxon>Actinocatenispora</taxon>
    </lineage>
</organism>